<evidence type="ECO:0000313" key="5">
    <source>
        <dbReference type="EMBL" id="AEH77442.1"/>
    </source>
</evidence>
<dbReference type="PROSITE" id="PS51118">
    <property type="entry name" value="HTH_HXLR"/>
    <property type="match status" value="1"/>
</dbReference>
<evidence type="ECO:0000313" key="6">
    <source>
        <dbReference type="Proteomes" id="UP000009045"/>
    </source>
</evidence>
<protein>
    <recommendedName>
        <fullName evidence="4">HTH hxlR-type domain-containing protein</fullName>
    </recommendedName>
</protein>
<dbReference type="PANTHER" id="PTHR33204:SF37">
    <property type="entry name" value="HTH-TYPE TRANSCRIPTIONAL REGULATOR YODB"/>
    <property type="match status" value="1"/>
</dbReference>
<dbReference type="EMBL" id="CP001830">
    <property type="protein sequence ID" value="AEH77442.1"/>
    <property type="molecule type" value="Genomic_DNA"/>
</dbReference>
<keyword evidence="3" id="KW-0804">Transcription</keyword>
<dbReference type="InterPro" id="IPR036388">
    <property type="entry name" value="WH-like_DNA-bd_sf"/>
</dbReference>
<keyword evidence="2" id="KW-0238">DNA-binding</keyword>
<sequence length="192" mass="22024">MQAVLERMLRSRISETRMTDDHRSGCPINLSLEVFGDKWSLLIIRDMIFGGKRHFRELLRSQEGISTNILADRLKTLVEIGMLTKADDPSHKQKAIYSLTEMAIALVPIMAHLGAWGRRYLPVTEELSIRAQLMEEGGPELWERFMRELRAEHLGDPMPEGPSVRQTLQAAYDRVVARKAMEEQPARALERE</sequence>
<dbReference type="InterPro" id="IPR036390">
    <property type="entry name" value="WH_DNA-bd_sf"/>
</dbReference>
<dbReference type="PATRIC" id="fig|707241.3.peg.157"/>
<reference evidence="5 6" key="1">
    <citation type="journal article" date="2011" name="J. Biotechnol.">
        <title>The complete genome sequence of the dominant Sinorhizobium meliloti field isolate SM11 extends the S. meliloti pan-genome.</title>
        <authorList>
            <person name="Schneiker-Bekel S."/>
            <person name="Wibberg D."/>
            <person name="Bekel T."/>
            <person name="Blom J."/>
            <person name="Linke B."/>
            <person name="Neuweger H."/>
            <person name="Stiens M."/>
            <person name="Vorholter F.J."/>
            <person name="Weidner S."/>
            <person name="Goesmann A."/>
            <person name="Puhler A."/>
            <person name="Schluter A."/>
        </authorList>
    </citation>
    <scope>NUCLEOTIDE SEQUENCE [LARGE SCALE GENOMIC DNA]</scope>
    <source>
        <strain evidence="5 6">SM11</strain>
    </source>
</reference>
<evidence type="ECO:0000259" key="4">
    <source>
        <dbReference type="PROSITE" id="PS51118"/>
    </source>
</evidence>
<dbReference type="Pfam" id="PF01638">
    <property type="entry name" value="HxlR"/>
    <property type="match status" value="1"/>
</dbReference>
<dbReference type="PANTHER" id="PTHR33204">
    <property type="entry name" value="TRANSCRIPTIONAL REGULATOR, MARR FAMILY"/>
    <property type="match status" value="1"/>
</dbReference>
<dbReference type="GO" id="GO:0003677">
    <property type="term" value="F:DNA binding"/>
    <property type="evidence" value="ECO:0007669"/>
    <property type="project" value="UniProtKB-KW"/>
</dbReference>
<feature type="domain" description="HTH hxlR-type" evidence="4">
    <location>
        <begin position="26"/>
        <end position="125"/>
    </location>
</feature>
<dbReference type="Gene3D" id="1.10.10.10">
    <property type="entry name" value="Winged helix-like DNA-binding domain superfamily/Winged helix DNA-binding domain"/>
    <property type="match status" value="1"/>
</dbReference>
<dbReference type="AlphaFoldDB" id="F7X741"/>
<gene>
    <name evidence="5" type="ordered locus">SM11_chr0157</name>
</gene>
<dbReference type="InterPro" id="IPR002577">
    <property type="entry name" value="HTH_HxlR"/>
</dbReference>
<dbReference type="Proteomes" id="UP000009045">
    <property type="component" value="Chromosome"/>
</dbReference>
<evidence type="ECO:0000256" key="2">
    <source>
        <dbReference type="ARBA" id="ARBA00023125"/>
    </source>
</evidence>
<accession>F7X741</accession>
<dbReference type="HOGENOM" id="CLU_111585_0_2_5"/>
<dbReference type="KEGG" id="smx:SM11_chr0157"/>
<dbReference type="SUPFAM" id="SSF46785">
    <property type="entry name" value="Winged helix' DNA-binding domain"/>
    <property type="match status" value="1"/>
</dbReference>
<evidence type="ECO:0000256" key="1">
    <source>
        <dbReference type="ARBA" id="ARBA00023015"/>
    </source>
</evidence>
<organism evidence="5 6">
    <name type="scientific">Sinorhizobium meliloti (strain SM11)</name>
    <dbReference type="NCBI Taxonomy" id="707241"/>
    <lineage>
        <taxon>Bacteria</taxon>
        <taxon>Pseudomonadati</taxon>
        <taxon>Pseudomonadota</taxon>
        <taxon>Alphaproteobacteria</taxon>
        <taxon>Hyphomicrobiales</taxon>
        <taxon>Rhizobiaceae</taxon>
        <taxon>Sinorhizobium/Ensifer group</taxon>
        <taxon>Sinorhizobium</taxon>
    </lineage>
</organism>
<name>F7X741_SINMM</name>
<keyword evidence="1" id="KW-0805">Transcription regulation</keyword>
<proteinExistence type="predicted"/>
<evidence type="ECO:0000256" key="3">
    <source>
        <dbReference type="ARBA" id="ARBA00023163"/>
    </source>
</evidence>